<feature type="compositionally biased region" description="Basic and acidic residues" evidence="1">
    <location>
        <begin position="129"/>
        <end position="143"/>
    </location>
</feature>
<evidence type="ECO:0000313" key="2">
    <source>
        <dbReference type="EMBL" id="KAA8491911.1"/>
    </source>
</evidence>
<feature type="region of interest" description="Disordered" evidence="1">
    <location>
        <begin position="1"/>
        <end position="44"/>
    </location>
</feature>
<reference evidence="3" key="1">
    <citation type="journal article" date="2019" name="Nat. Commun.">
        <title>Expansion of phycobilisome linker gene families in mesophilic red algae.</title>
        <authorList>
            <person name="Lee J."/>
            <person name="Kim D."/>
            <person name="Bhattacharya D."/>
            <person name="Yoon H.S."/>
        </authorList>
    </citation>
    <scope>NUCLEOTIDE SEQUENCE [LARGE SCALE GENOMIC DNA]</scope>
    <source>
        <strain evidence="3">CCMP 1328</strain>
    </source>
</reference>
<dbReference type="AlphaFoldDB" id="A0A5J4YKC8"/>
<feature type="region of interest" description="Disordered" evidence="1">
    <location>
        <begin position="115"/>
        <end position="143"/>
    </location>
</feature>
<evidence type="ECO:0000313" key="3">
    <source>
        <dbReference type="Proteomes" id="UP000324585"/>
    </source>
</evidence>
<gene>
    <name evidence="2" type="ORF">FVE85_8393</name>
</gene>
<feature type="compositionally biased region" description="Basic and acidic residues" evidence="1">
    <location>
        <begin position="1"/>
        <end position="10"/>
    </location>
</feature>
<feature type="region of interest" description="Disordered" evidence="1">
    <location>
        <begin position="215"/>
        <end position="258"/>
    </location>
</feature>
<comment type="caution">
    <text evidence="2">The sequence shown here is derived from an EMBL/GenBank/DDBJ whole genome shotgun (WGS) entry which is preliminary data.</text>
</comment>
<dbReference type="Proteomes" id="UP000324585">
    <property type="component" value="Unassembled WGS sequence"/>
</dbReference>
<feature type="compositionally biased region" description="Polar residues" evidence="1">
    <location>
        <begin position="246"/>
        <end position="258"/>
    </location>
</feature>
<sequence length="282" mass="31124">MQTDGSRNERQLTAPHSPKLRTARVGAHRRQRPAGLSADDALLEQRRKQREKDIELLRHIKVIREHHAVPSEHARGSSRRNTSVEVRPLTVPRAPVFRTEQLTLRRLELGAARIHGVESSSTSSASPPLDHEARSNRNSDRAAVDSTLRALTVPKSPVFKSSALRRSMARPTEPGRSLLAGKVEQAIKTAGSVKGHMLVRHSVATYSRIPAIPQSARRDSVRKTQPRLSGASLATRRTGVELQKMPSRQRSTGRQLSKGTAALSPWILQDLAEQEAAQQAVL</sequence>
<dbReference type="EMBL" id="VRMN01000011">
    <property type="protein sequence ID" value="KAA8491911.1"/>
    <property type="molecule type" value="Genomic_DNA"/>
</dbReference>
<accession>A0A5J4YKC8</accession>
<keyword evidence="3" id="KW-1185">Reference proteome</keyword>
<proteinExistence type="predicted"/>
<organism evidence="2 3">
    <name type="scientific">Porphyridium purpureum</name>
    <name type="common">Red alga</name>
    <name type="synonym">Porphyridium cruentum</name>
    <dbReference type="NCBI Taxonomy" id="35688"/>
    <lineage>
        <taxon>Eukaryota</taxon>
        <taxon>Rhodophyta</taxon>
        <taxon>Bangiophyceae</taxon>
        <taxon>Porphyridiales</taxon>
        <taxon>Porphyridiaceae</taxon>
        <taxon>Porphyridium</taxon>
    </lineage>
</organism>
<feature type="compositionally biased region" description="Basic residues" evidence="1">
    <location>
        <begin position="18"/>
        <end position="32"/>
    </location>
</feature>
<protein>
    <submittedName>
        <fullName evidence="2">Uncharacterized protein</fullName>
    </submittedName>
</protein>
<name>A0A5J4YKC8_PORPP</name>
<evidence type="ECO:0000256" key="1">
    <source>
        <dbReference type="SAM" id="MobiDB-lite"/>
    </source>
</evidence>